<gene>
    <name evidence="1" type="primary">XBAT31</name>
    <name evidence="1" type="ORF">SDJN03_20550</name>
</gene>
<dbReference type="AlphaFoldDB" id="A0AAV6MFL3"/>
<accession>A0AAV6MFL3</accession>
<evidence type="ECO:0000313" key="2">
    <source>
        <dbReference type="Proteomes" id="UP000685013"/>
    </source>
</evidence>
<organism evidence="1 2">
    <name type="scientific">Cucurbita argyrosperma subsp. sororia</name>
    <dbReference type="NCBI Taxonomy" id="37648"/>
    <lineage>
        <taxon>Eukaryota</taxon>
        <taxon>Viridiplantae</taxon>
        <taxon>Streptophyta</taxon>
        <taxon>Embryophyta</taxon>
        <taxon>Tracheophyta</taxon>
        <taxon>Spermatophyta</taxon>
        <taxon>Magnoliopsida</taxon>
        <taxon>eudicotyledons</taxon>
        <taxon>Gunneridae</taxon>
        <taxon>Pentapetalae</taxon>
        <taxon>rosids</taxon>
        <taxon>fabids</taxon>
        <taxon>Cucurbitales</taxon>
        <taxon>Cucurbitaceae</taxon>
        <taxon>Cucurbiteae</taxon>
        <taxon>Cucurbita</taxon>
    </lineage>
</organism>
<name>A0AAV6MFL3_9ROSI</name>
<comment type="caution">
    <text evidence="1">The sequence shown here is derived from an EMBL/GenBank/DDBJ whole genome shotgun (WGS) entry which is preliminary data.</text>
</comment>
<proteinExistence type="predicted"/>
<keyword evidence="2" id="KW-1185">Reference proteome</keyword>
<feature type="non-terminal residue" evidence="1">
    <location>
        <position position="1"/>
    </location>
</feature>
<protein>
    <submittedName>
        <fullName evidence="1">E3 ubiquitin-protein ligase XBAT31</fullName>
    </submittedName>
</protein>
<dbReference type="EMBL" id="JAGKQH010000014">
    <property type="protein sequence ID" value="KAG6580548.1"/>
    <property type="molecule type" value="Genomic_DNA"/>
</dbReference>
<evidence type="ECO:0000313" key="1">
    <source>
        <dbReference type="EMBL" id="KAG6580548.1"/>
    </source>
</evidence>
<dbReference type="Proteomes" id="UP000685013">
    <property type="component" value="Chromosome 14"/>
</dbReference>
<sequence length="164" mass="18210">MKFSKGISSIICRRIPFTVALKHKHQACAALLNPSSPEPLVWPSPLKLIIELDPDAKVLLEKALMDANMQREKAILMEKFITPPCPLKSDAHIDAYDDNDLASEKQHCSTSCAEVKSNDFVDQEISPLKLKGLRTSNFNEENSSLKSLSALFGKLSEQNPGKYV</sequence>
<reference evidence="1 2" key="1">
    <citation type="journal article" date="2021" name="Hortic Res">
        <title>The domestication of Cucurbita argyrosperma as revealed by the genome of its wild relative.</title>
        <authorList>
            <person name="Barrera-Redondo J."/>
            <person name="Sanchez-de la Vega G."/>
            <person name="Aguirre-Liguori J.A."/>
            <person name="Castellanos-Morales G."/>
            <person name="Gutierrez-Guerrero Y.T."/>
            <person name="Aguirre-Dugua X."/>
            <person name="Aguirre-Planter E."/>
            <person name="Tenaillon M.I."/>
            <person name="Lira-Saade R."/>
            <person name="Eguiarte L.E."/>
        </authorList>
    </citation>
    <scope>NUCLEOTIDE SEQUENCE [LARGE SCALE GENOMIC DNA]</scope>
    <source>
        <strain evidence="1">JBR-2021</strain>
    </source>
</reference>